<dbReference type="AlphaFoldDB" id="A0A0A1U7Z6"/>
<gene>
    <name evidence="2" type="ORF">EIN_361330</name>
</gene>
<dbReference type="KEGG" id="eiv:EIN_361330"/>
<dbReference type="VEuPathDB" id="AmoebaDB:EIN_361330"/>
<protein>
    <submittedName>
        <fullName evidence="2">Uncharacterized protein</fullName>
    </submittedName>
</protein>
<sequence>MVEGVHNFDDEMSVDSIDCNEMNTLKIVATSKDIEKWEEGDLLSGSQMWGCENLNRRIEKISLQYEEEGNFGFVVKTSFADMKEYFKRAKVVYKANSEISEVRDSSQKTNEQPKETIKNEVKKTEEKNDKTTFKLEDDNFHPSGSVETQVKFIDTSLLSSDGAPQNANVGSNGARKYLKETYWTAQQEREYQFMMHNKTSSNPKYSTSKGVPKYIQEVSSNVGSSYYRGDWLTVKFKTFEKCLDTDVLIHFIIRRSNRFFDDNVLHAALGLSKYQNDGRVLNTKIYLGSAEVIKKAYISMEVKCNNVFYTYYLSEFFTYNYSPQLVVTSPLSGQIFRSNETVNVMWEASDDFIKNYPIINLRVFECGSVFCTKTITQNFINLKVESKFKKFSFKADDYIFRDANMILQLDYNCNFAFYSWCDFAQSPVFSVMSDATNKDQVVMTEPEIGLNLISGNTLCVGWDFQEKLEDQTVTIELKKDVWGLDPSYYTGTIDLYAKGGCFTIPDVAGSTEFYTQLKYNCGVFFCKTIVSNYFAINSERKIKFESFYHDIMKKKYYITFAMQKLVTGKFSVLVKQKYPNFLLVQPELVGGQFYGPEYVVGQRYNVTFETEDQSFFKLYVLIKYDCSFGKFYCKNERSKLYSSELVYRAAWNDPTVEDKYQVSKTFVDFNCKNTVGYSDPLSIVIQELCKLSNKVFAVTAGFKITCEDCFVIAEYKLKDFEFDISFSGISKFTAEVDVDTKIGFNTISKFWVSLRRYQELQIFDLKQIGLPSFQFQIGSYTMSIGPLLNVYFVFDFDLTLLAQMSTNYTVNYVFSLSINSLARNPVIYNFVEKSRSSAFNILGSATFKAALGFKVNIGLGLGIESFNLDIYCWANNSLTLQVPPFIASNEYLVDNKKVDHFVNYDFDFTLNIMTWFKFLWISTDKMDISSNSFNYKFMTLGFFPTNIGMEKIMVFYTEKEFSKDKNEFLELLVFNEMNDLLSDLSNATDKFYKRSQMKISYKKEDFLRGNETYEKFYIYFTDCEVGEDLLYLFKKYILFGSVPENAHLTGEYPLSNLFAQSVIKSNSKDGCKMTDLLDENCRECFDDFVMSLGNCYYQPISGIENLWGNKS</sequence>
<evidence type="ECO:0000256" key="1">
    <source>
        <dbReference type="SAM" id="MobiDB-lite"/>
    </source>
</evidence>
<evidence type="ECO:0000313" key="2">
    <source>
        <dbReference type="EMBL" id="ELP90920.1"/>
    </source>
</evidence>
<keyword evidence="3" id="KW-1185">Reference proteome</keyword>
<name>A0A0A1U7Z6_ENTIV</name>
<reference evidence="2 3" key="1">
    <citation type="submission" date="2012-10" db="EMBL/GenBank/DDBJ databases">
        <authorList>
            <person name="Zafar N."/>
            <person name="Inman J."/>
            <person name="Hall N."/>
            <person name="Lorenzi H."/>
            <person name="Caler E."/>
        </authorList>
    </citation>
    <scope>NUCLEOTIDE SEQUENCE [LARGE SCALE GENOMIC DNA]</scope>
    <source>
        <strain evidence="2 3">IP1</strain>
    </source>
</reference>
<dbReference type="RefSeq" id="XP_004257691.1">
    <property type="nucleotide sequence ID" value="XM_004257643.1"/>
</dbReference>
<evidence type="ECO:0000313" key="3">
    <source>
        <dbReference type="Proteomes" id="UP000014680"/>
    </source>
</evidence>
<dbReference type="OrthoDB" id="32190at2759"/>
<dbReference type="GeneID" id="14889856"/>
<dbReference type="EMBL" id="KB206483">
    <property type="protein sequence ID" value="ELP90920.1"/>
    <property type="molecule type" value="Genomic_DNA"/>
</dbReference>
<organism evidence="2 3">
    <name type="scientific">Entamoeba invadens IP1</name>
    <dbReference type="NCBI Taxonomy" id="370355"/>
    <lineage>
        <taxon>Eukaryota</taxon>
        <taxon>Amoebozoa</taxon>
        <taxon>Evosea</taxon>
        <taxon>Archamoebae</taxon>
        <taxon>Mastigamoebida</taxon>
        <taxon>Entamoebidae</taxon>
        <taxon>Entamoeba</taxon>
    </lineage>
</organism>
<dbReference type="Proteomes" id="UP000014680">
    <property type="component" value="Unassembled WGS sequence"/>
</dbReference>
<accession>A0A0A1U7Z6</accession>
<proteinExistence type="predicted"/>
<feature type="region of interest" description="Disordered" evidence="1">
    <location>
        <begin position="100"/>
        <end position="125"/>
    </location>
</feature>